<proteinExistence type="predicted"/>
<feature type="transmembrane region" description="Helical" evidence="1">
    <location>
        <begin position="16"/>
        <end position="34"/>
    </location>
</feature>
<keyword evidence="1" id="KW-0812">Transmembrane</keyword>
<dbReference type="EMBL" id="JAGSMN010000380">
    <property type="protein sequence ID" value="MBR7674769.1"/>
    <property type="molecule type" value="Genomic_DNA"/>
</dbReference>
<evidence type="ECO:0000313" key="3">
    <source>
        <dbReference type="Proteomes" id="UP000675554"/>
    </source>
</evidence>
<organism evidence="2 3">
    <name type="scientific">Streptomyces daliensis</name>
    <dbReference type="NCBI Taxonomy" id="299421"/>
    <lineage>
        <taxon>Bacteria</taxon>
        <taxon>Bacillati</taxon>
        <taxon>Actinomycetota</taxon>
        <taxon>Actinomycetes</taxon>
        <taxon>Kitasatosporales</taxon>
        <taxon>Streptomycetaceae</taxon>
        <taxon>Streptomyces</taxon>
    </lineage>
</organism>
<feature type="transmembrane region" description="Helical" evidence="1">
    <location>
        <begin position="66"/>
        <end position="87"/>
    </location>
</feature>
<keyword evidence="1" id="KW-0472">Membrane</keyword>
<reference evidence="2" key="1">
    <citation type="submission" date="2021-04" db="EMBL/GenBank/DDBJ databases">
        <title>Sequencing of actinobacteria type strains.</title>
        <authorList>
            <person name="Nguyen G.-S."/>
            <person name="Wentzel A."/>
        </authorList>
    </citation>
    <scope>NUCLEOTIDE SEQUENCE</scope>
    <source>
        <strain evidence="2">DSM 42095</strain>
    </source>
</reference>
<protein>
    <submittedName>
        <fullName evidence="2">Uncharacterized protein</fullName>
    </submittedName>
</protein>
<dbReference type="Proteomes" id="UP000675554">
    <property type="component" value="Unassembled WGS sequence"/>
</dbReference>
<gene>
    <name evidence="2" type="ORF">KDA82_17425</name>
</gene>
<accession>A0A8T4IRR7</accession>
<feature type="non-terminal residue" evidence="2">
    <location>
        <position position="229"/>
    </location>
</feature>
<evidence type="ECO:0000256" key="1">
    <source>
        <dbReference type="SAM" id="Phobius"/>
    </source>
</evidence>
<name>A0A8T4IRR7_9ACTN</name>
<dbReference type="AlphaFoldDB" id="A0A8T4IRR7"/>
<sequence length="229" mass="24655">MGGLLTELGKKLAERWLSLLVLPGALYLAALGVARELGHERWYAVGGLPGRLARHADHLTSPAAPAAATALFLVAFLLASATCGVAAQALGSVLERCWLAPDWSGWPSVARRPVRALTRRRRARYERRRADLARVTAEARVATAAGVPLADEDDVAVARQRLRRVSPGRPGRPTWAGDRMRAVEAALRESLGLELGVVWPHLWLYVPESTRVEVTAARGAMVRAAALAG</sequence>
<comment type="caution">
    <text evidence="2">The sequence shown here is derived from an EMBL/GenBank/DDBJ whole genome shotgun (WGS) entry which is preliminary data.</text>
</comment>
<keyword evidence="3" id="KW-1185">Reference proteome</keyword>
<evidence type="ECO:0000313" key="2">
    <source>
        <dbReference type="EMBL" id="MBR7674769.1"/>
    </source>
</evidence>
<keyword evidence="1" id="KW-1133">Transmembrane helix</keyword>